<dbReference type="OrthoDB" id="526025at2759"/>
<accession>A0A0D2ITL1</accession>
<dbReference type="RefSeq" id="XP_013890382.1">
    <property type="nucleotide sequence ID" value="XM_014034928.1"/>
</dbReference>
<reference evidence="4 5" key="1">
    <citation type="journal article" date="2013" name="BMC Genomics">
        <title>Reconstruction of the lipid metabolism for the microalga Monoraphidium neglectum from its genome sequence reveals characteristics suitable for biofuel production.</title>
        <authorList>
            <person name="Bogen C."/>
            <person name="Al-Dilaimi A."/>
            <person name="Albersmeier A."/>
            <person name="Wichmann J."/>
            <person name="Grundmann M."/>
            <person name="Rupp O."/>
            <person name="Lauersen K.J."/>
            <person name="Blifernez-Klassen O."/>
            <person name="Kalinowski J."/>
            <person name="Goesmann A."/>
            <person name="Mussgnug J.H."/>
            <person name="Kruse O."/>
        </authorList>
    </citation>
    <scope>NUCLEOTIDE SEQUENCE [LARGE SCALE GENOMIC DNA]</scope>
    <source>
        <strain evidence="4 5">SAG 48.87</strain>
    </source>
</reference>
<organism evidence="4 5">
    <name type="scientific">Monoraphidium neglectum</name>
    <dbReference type="NCBI Taxonomy" id="145388"/>
    <lineage>
        <taxon>Eukaryota</taxon>
        <taxon>Viridiplantae</taxon>
        <taxon>Chlorophyta</taxon>
        <taxon>core chlorophytes</taxon>
        <taxon>Chlorophyceae</taxon>
        <taxon>CS clade</taxon>
        <taxon>Sphaeropleales</taxon>
        <taxon>Selenastraceae</taxon>
        <taxon>Monoraphidium</taxon>
    </lineage>
</organism>
<evidence type="ECO:0000313" key="4">
    <source>
        <dbReference type="EMBL" id="KIY91362.1"/>
    </source>
</evidence>
<evidence type="ECO:0000256" key="2">
    <source>
        <dbReference type="RuleBase" id="RU361185"/>
    </source>
</evidence>
<gene>
    <name evidence="4" type="ORF">MNEG_16602</name>
</gene>
<sequence>MERFRNFQPDPVNYQPQELAAFIKGLHDNGQHWVPILDAGIPPVPGYPAYEAATKADIFIKDADGSPYLGQVMTGG</sequence>
<dbReference type="PANTHER" id="PTHR22762:SF133">
    <property type="entry name" value="P-TYPE DOMAIN-CONTAINING PROTEIN"/>
    <property type="match status" value="1"/>
</dbReference>
<dbReference type="GeneID" id="25734378"/>
<keyword evidence="2" id="KW-0326">Glycosidase</keyword>
<dbReference type="Gene3D" id="3.20.20.80">
    <property type="entry name" value="Glycosidases"/>
    <property type="match status" value="1"/>
</dbReference>
<keyword evidence="2" id="KW-0378">Hydrolase</keyword>
<dbReference type="AlphaFoldDB" id="A0A0D2ITL1"/>
<dbReference type="SUPFAM" id="SSF51445">
    <property type="entry name" value="(Trans)glycosidases"/>
    <property type="match status" value="1"/>
</dbReference>
<name>A0A0D2ITL1_9CHLO</name>
<dbReference type="InterPro" id="IPR017853">
    <property type="entry name" value="GH"/>
</dbReference>
<dbReference type="STRING" id="145388.A0A0D2ITL1"/>
<dbReference type="Proteomes" id="UP000054498">
    <property type="component" value="Unassembled WGS sequence"/>
</dbReference>
<evidence type="ECO:0000313" key="5">
    <source>
        <dbReference type="Proteomes" id="UP000054498"/>
    </source>
</evidence>
<dbReference type="KEGG" id="mng:MNEG_16602"/>
<dbReference type="GO" id="GO:0005975">
    <property type="term" value="P:carbohydrate metabolic process"/>
    <property type="evidence" value="ECO:0007669"/>
    <property type="project" value="InterPro"/>
</dbReference>
<dbReference type="Pfam" id="PF01055">
    <property type="entry name" value="Glyco_hydro_31_2nd"/>
    <property type="match status" value="1"/>
</dbReference>
<proteinExistence type="inferred from homology"/>
<dbReference type="GO" id="GO:0004553">
    <property type="term" value="F:hydrolase activity, hydrolyzing O-glycosyl compounds"/>
    <property type="evidence" value="ECO:0007669"/>
    <property type="project" value="InterPro"/>
</dbReference>
<feature type="domain" description="Glycoside hydrolase family 31 TIM barrel" evidence="3">
    <location>
        <begin position="1"/>
        <end position="71"/>
    </location>
</feature>
<dbReference type="EMBL" id="KK106771">
    <property type="protein sequence ID" value="KIY91362.1"/>
    <property type="molecule type" value="Genomic_DNA"/>
</dbReference>
<evidence type="ECO:0000259" key="3">
    <source>
        <dbReference type="Pfam" id="PF01055"/>
    </source>
</evidence>
<protein>
    <recommendedName>
        <fullName evidence="3">Glycoside hydrolase family 31 TIM barrel domain-containing protein</fullName>
    </recommendedName>
</protein>
<dbReference type="PANTHER" id="PTHR22762">
    <property type="entry name" value="ALPHA-GLUCOSIDASE"/>
    <property type="match status" value="1"/>
</dbReference>
<comment type="similarity">
    <text evidence="1 2">Belongs to the glycosyl hydrolase 31 family.</text>
</comment>
<dbReference type="InterPro" id="IPR000322">
    <property type="entry name" value="Glyco_hydro_31_TIM"/>
</dbReference>
<evidence type="ECO:0000256" key="1">
    <source>
        <dbReference type="ARBA" id="ARBA00007806"/>
    </source>
</evidence>
<keyword evidence="5" id="KW-1185">Reference proteome</keyword>